<comment type="caution">
    <text evidence="1">The sequence shown here is derived from an EMBL/GenBank/DDBJ whole genome shotgun (WGS) entry which is preliminary data.</text>
</comment>
<name>A0ACB1A3I2_MELEN</name>
<protein>
    <submittedName>
        <fullName evidence="1">Uncharacterized protein</fullName>
    </submittedName>
</protein>
<evidence type="ECO:0000313" key="1">
    <source>
        <dbReference type="EMBL" id="CAK5085021.1"/>
    </source>
</evidence>
<organism evidence="1 2">
    <name type="scientific">Meloidogyne enterolobii</name>
    <name type="common">Root-knot nematode worm</name>
    <name type="synonym">Meloidogyne mayaguensis</name>
    <dbReference type="NCBI Taxonomy" id="390850"/>
    <lineage>
        <taxon>Eukaryota</taxon>
        <taxon>Metazoa</taxon>
        <taxon>Ecdysozoa</taxon>
        <taxon>Nematoda</taxon>
        <taxon>Chromadorea</taxon>
        <taxon>Rhabditida</taxon>
        <taxon>Tylenchina</taxon>
        <taxon>Tylenchomorpha</taxon>
        <taxon>Tylenchoidea</taxon>
        <taxon>Meloidogynidae</taxon>
        <taxon>Meloidogyninae</taxon>
        <taxon>Meloidogyne</taxon>
    </lineage>
</organism>
<reference evidence="1" key="1">
    <citation type="submission" date="2023-11" db="EMBL/GenBank/DDBJ databases">
        <authorList>
            <person name="Poullet M."/>
        </authorList>
    </citation>
    <scope>NUCLEOTIDE SEQUENCE</scope>
    <source>
        <strain evidence="1">E1834</strain>
    </source>
</reference>
<dbReference type="EMBL" id="CAVMJV010000056">
    <property type="protein sequence ID" value="CAK5085021.1"/>
    <property type="molecule type" value="Genomic_DNA"/>
</dbReference>
<proteinExistence type="predicted"/>
<dbReference type="Proteomes" id="UP001497535">
    <property type="component" value="Unassembled WGS sequence"/>
</dbReference>
<keyword evidence="2" id="KW-1185">Reference proteome</keyword>
<evidence type="ECO:0000313" key="2">
    <source>
        <dbReference type="Proteomes" id="UP001497535"/>
    </source>
</evidence>
<gene>
    <name evidence="1" type="ORF">MENTE1834_LOCUS32449</name>
</gene>
<sequence>MYVQILNNNFYNIFLDIQDHLELFPGSPKSGLNYIFSHYFGVFIGATCIFIGYSIIKRNHPIVNPKIILPSLLSGAIWGCGMMCLFLSNDLLTQTVSYPILITIPGCVASVWSIFYFKEIPLNRKNLYIILLSFTFIFVGALLVFVSKRRVNL</sequence>
<accession>A0ACB1A3I2</accession>